<sequence>MFASSCLPLEFSSFLMARFHWLHVSNSPDRVHLAATKDSMHRKAVINTADSSRRYSSDSSDLESIGQAKASNGEILGS</sequence>
<dbReference type="Proteomes" id="UP000019376">
    <property type="component" value="Unassembled WGS sequence"/>
</dbReference>
<gene>
    <name evidence="2" type="ORF">PDE_01347</name>
</gene>
<proteinExistence type="predicted"/>
<organism evidence="2 3">
    <name type="scientific">Penicillium oxalicum (strain 114-2 / CGMCC 5302)</name>
    <name type="common">Penicillium decumbens</name>
    <dbReference type="NCBI Taxonomy" id="933388"/>
    <lineage>
        <taxon>Eukaryota</taxon>
        <taxon>Fungi</taxon>
        <taxon>Dikarya</taxon>
        <taxon>Ascomycota</taxon>
        <taxon>Pezizomycotina</taxon>
        <taxon>Eurotiomycetes</taxon>
        <taxon>Eurotiomycetidae</taxon>
        <taxon>Eurotiales</taxon>
        <taxon>Aspergillaceae</taxon>
        <taxon>Penicillium</taxon>
    </lineage>
</organism>
<feature type="region of interest" description="Disordered" evidence="1">
    <location>
        <begin position="51"/>
        <end position="78"/>
    </location>
</feature>
<reference evidence="2 3" key="1">
    <citation type="journal article" date="2013" name="PLoS ONE">
        <title>Genomic and secretomic analyses reveal unique features of the lignocellulolytic enzyme system of Penicillium decumbens.</title>
        <authorList>
            <person name="Liu G."/>
            <person name="Zhang L."/>
            <person name="Wei X."/>
            <person name="Zou G."/>
            <person name="Qin Y."/>
            <person name="Ma L."/>
            <person name="Li J."/>
            <person name="Zheng H."/>
            <person name="Wang S."/>
            <person name="Wang C."/>
            <person name="Xun L."/>
            <person name="Zhao G.-P."/>
            <person name="Zhou Z."/>
            <person name="Qu Y."/>
        </authorList>
    </citation>
    <scope>NUCLEOTIDE SEQUENCE [LARGE SCALE GENOMIC DNA]</scope>
    <source>
        <strain evidence="3">114-2 / CGMCC 5302</strain>
    </source>
</reference>
<dbReference type="AlphaFoldDB" id="S7ZCI6"/>
<protein>
    <submittedName>
        <fullName evidence="2">Uncharacterized protein</fullName>
    </submittedName>
</protein>
<evidence type="ECO:0000313" key="3">
    <source>
        <dbReference type="Proteomes" id="UP000019376"/>
    </source>
</evidence>
<dbReference type="HOGENOM" id="CLU_2622781_0_0_1"/>
<dbReference type="EMBL" id="KB644409">
    <property type="protein sequence ID" value="EPS26411.1"/>
    <property type="molecule type" value="Genomic_DNA"/>
</dbReference>
<evidence type="ECO:0000256" key="1">
    <source>
        <dbReference type="SAM" id="MobiDB-lite"/>
    </source>
</evidence>
<keyword evidence="3" id="KW-1185">Reference proteome</keyword>
<name>S7ZCI6_PENO1</name>
<evidence type="ECO:0000313" key="2">
    <source>
        <dbReference type="EMBL" id="EPS26411.1"/>
    </source>
</evidence>
<accession>S7ZCI6</accession>